<feature type="compositionally biased region" description="Basic and acidic residues" evidence="1">
    <location>
        <begin position="301"/>
        <end position="318"/>
    </location>
</feature>
<dbReference type="EMBL" id="CAJPEV010000650">
    <property type="protein sequence ID" value="CAG0887235.1"/>
    <property type="molecule type" value="Genomic_DNA"/>
</dbReference>
<keyword evidence="3" id="KW-1185">Reference proteome</keyword>
<feature type="region of interest" description="Disordered" evidence="1">
    <location>
        <begin position="36"/>
        <end position="95"/>
    </location>
</feature>
<name>A0A7R8XDX3_9CRUS</name>
<organism evidence="2">
    <name type="scientific">Darwinula stevensoni</name>
    <dbReference type="NCBI Taxonomy" id="69355"/>
    <lineage>
        <taxon>Eukaryota</taxon>
        <taxon>Metazoa</taxon>
        <taxon>Ecdysozoa</taxon>
        <taxon>Arthropoda</taxon>
        <taxon>Crustacea</taxon>
        <taxon>Oligostraca</taxon>
        <taxon>Ostracoda</taxon>
        <taxon>Podocopa</taxon>
        <taxon>Podocopida</taxon>
        <taxon>Darwinulocopina</taxon>
        <taxon>Darwinuloidea</taxon>
        <taxon>Darwinulidae</taxon>
        <taxon>Darwinula</taxon>
    </lineage>
</organism>
<dbReference type="Proteomes" id="UP000677054">
    <property type="component" value="Unassembled WGS sequence"/>
</dbReference>
<dbReference type="AlphaFoldDB" id="A0A7R8XDX3"/>
<feature type="region of interest" description="Disordered" evidence="1">
    <location>
        <begin position="1"/>
        <end position="23"/>
    </location>
</feature>
<reference evidence="2" key="1">
    <citation type="submission" date="2020-11" db="EMBL/GenBank/DDBJ databases">
        <authorList>
            <person name="Tran Van P."/>
        </authorList>
    </citation>
    <scope>NUCLEOTIDE SEQUENCE</scope>
</reference>
<protein>
    <submittedName>
        <fullName evidence="2">Uncharacterized protein</fullName>
    </submittedName>
</protein>
<sequence length="318" mass="34674">MAPVEASPERTPTPHKKEKPHSWDFYGTLSRLLMGPNLKAQGPKVGLKRSTSKVTSGSRDSSDYGFLEDYWQNTPRGSSSGSSSGGGGSSRKRFSVAEPCSWRKEAFPPSLVAPKSLPYLPASELGGLGLPGSRRPIVCPVETSEQSAGTAGTVAPLPPTAEPNANRVRPRRWRSVASLLRPPQLSSGRPTSFAAGNNARVPGPSETFYLLDDYLCPHNEKGRDTKTRSQFDLSACQFDTNRWKRSVIQNGRSVLKNGRHQTSPSLPPRAPTPEPPEPPLGFKGVAERENFLFPRLILSRSHGERSTADRREGHSRPS</sequence>
<dbReference type="EMBL" id="LR900167">
    <property type="protein sequence ID" value="CAD7244495.1"/>
    <property type="molecule type" value="Genomic_DNA"/>
</dbReference>
<feature type="compositionally biased region" description="Pro residues" evidence="1">
    <location>
        <begin position="265"/>
        <end position="279"/>
    </location>
</feature>
<feature type="non-terminal residue" evidence="2">
    <location>
        <position position="318"/>
    </location>
</feature>
<gene>
    <name evidence="2" type="ORF">DSTB1V02_LOCUS4389</name>
</gene>
<feature type="region of interest" description="Disordered" evidence="1">
    <location>
        <begin position="252"/>
        <end position="284"/>
    </location>
</feature>
<evidence type="ECO:0000313" key="2">
    <source>
        <dbReference type="EMBL" id="CAD7244495.1"/>
    </source>
</evidence>
<proteinExistence type="predicted"/>
<accession>A0A7R8XDX3</accession>
<evidence type="ECO:0000256" key="1">
    <source>
        <dbReference type="SAM" id="MobiDB-lite"/>
    </source>
</evidence>
<feature type="region of interest" description="Disordered" evidence="1">
    <location>
        <begin position="296"/>
        <end position="318"/>
    </location>
</feature>
<evidence type="ECO:0000313" key="3">
    <source>
        <dbReference type="Proteomes" id="UP000677054"/>
    </source>
</evidence>
<feature type="region of interest" description="Disordered" evidence="1">
    <location>
        <begin position="142"/>
        <end position="199"/>
    </location>
</feature>